<dbReference type="InterPro" id="IPR019327">
    <property type="entry name" value="WKF"/>
</dbReference>
<feature type="domain" description="WKF" evidence="2">
    <location>
        <begin position="217"/>
        <end position="274"/>
    </location>
</feature>
<evidence type="ECO:0000313" key="4">
    <source>
        <dbReference type="Proteomes" id="UP000076532"/>
    </source>
</evidence>
<protein>
    <recommendedName>
        <fullName evidence="2">WKF domain-containing protein</fullName>
    </recommendedName>
</protein>
<evidence type="ECO:0000256" key="1">
    <source>
        <dbReference type="SAM" id="MobiDB-lite"/>
    </source>
</evidence>
<dbReference type="STRING" id="436010.A0A166AY42"/>
<accession>A0A166AY42</accession>
<evidence type="ECO:0000313" key="3">
    <source>
        <dbReference type="EMBL" id="KZP12079.1"/>
    </source>
</evidence>
<name>A0A166AY42_9AGAM</name>
<dbReference type="Proteomes" id="UP000076532">
    <property type="component" value="Unassembled WGS sequence"/>
</dbReference>
<dbReference type="AlphaFoldDB" id="A0A166AY42"/>
<reference evidence="3 4" key="1">
    <citation type="journal article" date="2016" name="Mol. Biol. Evol.">
        <title>Comparative Genomics of Early-Diverging Mushroom-Forming Fungi Provides Insights into the Origins of Lignocellulose Decay Capabilities.</title>
        <authorList>
            <person name="Nagy L.G."/>
            <person name="Riley R."/>
            <person name="Tritt A."/>
            <person name="Adam C."/>
            <person name="Daum C."/>
            <person name="Floudas D."/>
            <person name="Sun H."/>
            <person name="Yadav J.S."/>
            <person name="Pangilinan J."/>
            <person name="Larsson K.H."/>
            <person name="Matsuura K."/>
            <person name="Barry K."/>
            <person name="Labutti K."/>
            <person name="Kuo R."/>
            <person name="Ohm R.A."/>
            <person name="Bhattacharya S.S."/>
            <person name="Shirouzu T."/>
            <person name="Yoshinaga Y."/>
            <person name="Martin F.M."/>
            <person name="Grigoriev I.V."/>
            <person name="Hibbett D.S."/>
        </authorList>
    </citation>
    <scope>NUCLEOTIDE SEQUENCE [LARGE SCALE GENOMIC DNA]</scope>
    <source>
        <strain evidence="3 4">CBS 109695</strain>
    </source>
</reference>
<proteinExistence type="predicted"/>
<dbReference type="PANTHER" id="PTHR22306">
    <property type="entry name" value="CHROMOSOME 7 OPEN READING FRAME 50"/>
    <property type="match status" value="1"/>
</dbReference>
<feature type="region of interest" description="Disordered" evidence="1">
    <location>
        <begin position="1"/>
        <end position="203"/>
    </location>
</feature>
<dbReference type="PANTHER" id="PTHR22306:SF2">
    <property type="entry name" value="CHROMOSOME 7 OPEN READING FRAME 50"/>
    <property type="match status" value="1"/>
</dbReference>
<dbReference type="EMBL" id="KV417652">
    <property type="protein sequence ID" value="KZP12079.1"/>
    <property type="molecule type" value="Genomic_DNA"/>
</dbReference>
<organism evidence="3 4">
    <name type="scientific">Athelia psychrophila</name>
    <dbReference type="NCBI Taxonomy" id="1759441"/>
    <lineage>
        <taxon>Eukaryota</taxon>
        <taxon>Fungi</taxon>
        <taxon>Dikarya</taxon>
        <taxon>Basidiomycota</taxon>
        <taxon>Agaricomycotina</taxon>
        <taxon>Agaricomycetes</taxon>
        <taxon>Agaricomycetidae</taxon>
        <taxon>Atheliales</taxon>
        <taxon>Atheliaceae</taxon>
        <taxon>Athelia</taxon>
    </lineage>
</organism>
<evidence type="ECO:0000259" key="2">
    <source>
        <dbReference type="Pfam" id="PF10180"/>
    </source>
</evidence>
<dbReference type="Pfam" id="PF10180">
    <property type="entry name" value="WKF"/>
    <property type="match status" value="1"/>
</dbReference>
<feature type="compositionally biased region" description="Low complexity" evidence="1">
    <location>
        <begin position="115"/>
        <end position="124"/>
    </location>
</feature>
<dbReference type="OrthoDB" id="10261563at2759"/>
<feature type="compositionally biased region" description="Basic residues" evidence="1">
    <location>
        <begin position="181"/>
        <end position="190"/>
    </location>
</feature>
<gene>
    <name evidence="3" type="ORF">FIBSPDRAFT_799246</name>
</gene>
<feature type="compositionally biased region" description="Acidic residues" evidence="1">
    <location>
        <begin position="55"/>
        <end position="67"/>
    </location>
</feature>
<sequence length="318" mass="35517">MSTETTVTELPKKHRKSRKEGGTILPDPAPLDDPTISNESPAPKSKKSQRSKDLVEDEDAALEQSEEEALKKSKKKKRRHDEEIAAVDVEVADDADGIEKKKKKRKRDKVEDGATDAGADVVDGGLDKKKKKRKQDNEIVEEAAEAGKDTAEDANGVEKKKKKHKKDKETTEQEEQEIPKPKSKKQKRKRVDTGLPNPEDDASLADQARKALVYAFTQFADPDNWKFNKARQNWLIRNIWSDQAIPELYMPLVTRYLRNVQGGVREKLVATCQSSLLVAPNAGAELPATVVETTGTSDTLKSLRARTILEVFDSDPKP</sequence>
<keyword evidence="4" id="KW-1185">Reference proteome</keyword>